<dbReference type="GO" id="GO:0016887">
    <property type="term" value="F:ATP hydrolysis activity"/>
    <property type="evidence" value="ECO:0007669"/>
    <property type="project" value="InterPro"/>
</dbReference>
<name>A0A090BV19_9GAMM</name>
<evidence type="ECO:0000259" key="7">
    <source>
        <dbReference type="PROSITE" id="PS50893"/>
    </source>
</evidence>
<dbReference type="PROSITE" id="PS50893">
    <property type="entry name" value="ABC_TRANSPORTER_2"/>
    <property type="match status" value="1"/>
</dbReference>
<dbReference type="InterPro" id="IPR027417">
    <property type="entry name" value="P-loop_NTPase"/>
</dbReference>
<keyword evidence="5" id="KW-1278">Translocase</keyword>
<evidence type="ECO:0000256" key="2">
    <source>
        <dbReference type="ARBA" id="ARBA00022448"/>
    </source>
</evidence>
<keyword evidence="3" id="KW-0547">Nucleotide-binding</keyword>
<sequence length="262" mass="29219">MLTLQNVGFAMDGHWLMQAASLVLSSGQLTAILGPNGAGKTTLLRLLVGLWQPTKGNVKLNDCELSQFRRRQLAQYLTFVPHNTTINFAFTVKEVVMMGRHAHLRRLQPPTDYDYYCVEQAMLKVDIAYLAQRPITELSGGEQQRVLIARSLATEAKIILLDEPTANLDVAHALEILNLLKQLTQAGKTVAFSIHDLNTASRYADQVVLVHNNHIVAVGLPDEVLTEKIIAKVFGVQVEKITLGTMEKSFYLFDIKKNRRVG</sequence>
<feature type="domain" description="ABC transporter" evidence="7">
    <location>
        <begin position="2"/>
        <end position="237"/>
    </location>
</feature>
<dbReference type="PANTHER" id="PTHR42794:SF1">
    <property type="entry name" value="HEMIN IMPORT ATP-BINDING PROTEIN HMUV"/>
    <property type="match status" value="1"/>
</dbReference>
<comment type="similarity">
    <text evidence="1">Belongs to the ABC transporter superfamily.</text>
</comment>
<dbReference type="GO" id="GO:0005524">
    <property type="term" value="F:ATP binding"/>
    <property type="evidence" value="ECO:0007669"/>
    <property type="project" value="UniProtKB-KW"/>
</dbReference>
<reference evidence="8" key="1">
    <citation type="journal article" date="2014" name="ISME J.">
        <title>Ecophysiology of Thioploca ingrica as revealed by the complete genome sequence supplemented with proteomic evidence.</title>
        <authorList>
            <person name="Kojima H."/>
            <person name="Ogura Y."/>
            <person name="Yamamoto N."/>
            <person name="Togashi T."/>
            <person name="Mori H."/>
            <person name="Watanabe T."/>
            <person name="Nemoto F."/>
            <person name="Kurokawa K."/>
            <person name="Hayashi T."/>
            <person name="Fukui M."/>
        </authorList>
    </citation>
    <scope>NUCLEOTIDE SEQUENCE [LARGE SCALE GENOMIC DNA]</scope>
</reference>
<dbReference type="SMART" id="SM00382">
    <property type="entry name" value="AAA"/>
    <property type="match status" value="1"/>
</dbReference>
<dbReference type="InterPro" id="IPR003439">
    <property type="entry name" value="ABC_transporter-like_ATP-bd"/>
</dbReference>
<dbReference type="STRING" id="40754.THII_1789"/>
<evidence type="ECO:0000256" key="3">
    <source>
        <dbReference type="ARBA" id="ARBA00022741"/>
    </source>
</evidence>
<dbReference type="Pfam" id="PF00005">
    <property type="entry name" value="ABC_tran"/>
    <property type="match status" value="1"/>
</dbReference>
<dbReference type="EMBL" id="AP014633">
    <property type="protein sequence ID" value="BAP56086.1"/>
    <property type="molecule type" value="Genomic_DNA"/>
</dbReference>
<dbReference type="PROSITE" id="PS00211">
    <property type="entry name" value="ABC_TRANSPORTER_1"/>
    <property type="match status" value="1"/>
</dbReference>
<evidence type="ECO:0000256" key="5">
    <source>
        <dbReference type="ARBA" id="ARBA00022967"/>
    </source>
</evidence>
<dbReference type="KEGG" id="tig:THII_1789"/>
<evidence type="ECO:0000256" key="6">
    <source>
        <dbReference type="ARBA" id="ARBA00037066"/>
    </source>
</evidence>
<evidence type="ECO:0000256" key="4">
    <source>
        <dbReference type="ARBA" id="ARBA00022840"/>
    </source>
</evidence>
<protein>
    <submittedName>
        <fullName evidence="8">Ferrichrome transport ATP-binding protein FhuC</fullName>
    </submittedName>
</protein>
<dbReference type="AlphaFoldDB" id="A0A090BV19"/>
<comment type="function">
    <text evidence="6">Part of the ABC transporter complex HmuTUV involved in hemin import. Responsible for energy coupling to the transport system.</text>
</comment>
<evidence type="ECO:0000313" key="8">
    <source>
        <dbReference type="EMBL" id="BAP56086.1"/>
    </source>
</evidence>
<dbReference type="PANTHER" id="PTHR42794">
    <property type="entry name" value="HEMIN IMPORT ATP-BINDING PROTEIN HMUV"/>
    <property type="match status" value="1"/>
</dbReference>
<organism evidence="8 9">
    <name type="scientific">Thioploca ingrica</name>
    <dbReference type="NCBI Taxonomy" id="40754"/>
    <lineage>
        <taxon>Bacteria</taxon>
        <taxon>Pseudomonadati</taxon>
        <taxon>Pseudomonadota</taxon>
        <taxon>Gammaproteobacteria</taxon>
        <taxon>Thiotrichales</taxon>
        <taxon>Thiotrichaceae</taxon>
        <taxon>Thioploca</taxon>
    </lineage>
</organism>
<keyword evidence="9" id="KW-1185">Reference proteome</keyword>
<gene>
    <name evidence="8" type="ORF">THII_1789</name>
</gene>
<evidence type="ECO:0000256" key="1">
    <source>
        <dbReference type="ARBA" id="ARBA00005417"/>
    </source>
</evidence>
<dbReference type="InterPro" id="IPR017871">
    <property type="entry name" value="ABC_transporter-like_CS"/>
</dbReference>
<dbReference type="HOGENOM" id="CLU_000604_1_11_6"/>
<dbReference type="SUPFAM" id="SSF52540">
    <property type="entry name" value="P-loop containing nucleoside triphosphate hydrolases"/>
    <property type="match status" value="1"/>
</dbReference>
<keyword evidence="4 8" id="KW-0067">ATP-binding</keyword>
<dbReference type="OrthoDB" id="6461291at2"/>
<dbReference type="Proteomes" id="UP000031623">
    <property type="component" value="Chromosome"/>
</dbReference>
<dbReference type="FunFam" id="3.40.50.300:FF:000134">
    <property type="entry name" value="Iron-enterobactin ABC transporter ATP-binding protein"/>
    <property type="match status" value="1"/>
</dbReference>
<evidence type="ECO:0000313" key="9">
    <source>
        <dbReference type="Proteomes" id="UP000031623"/>
    </source>
</evidence>
<dbReference type="Gene3D" id="3.40.50.300">
    <property type="entry name" value="P-loop containing nucleotide triphosphate hydrolases"/>
    <property type="match status" value="1"/>
</dbReference>
<keyword evidence="2" id="KW-0813">Transport</keyword>
<proteinExistence type="inferred from homology"/>
<dbReference type="InterPro" id="IPR003593">
    <property type="entry name" value="AAA+_ATPase"/>
</dbReference>
<accession>A0A090BV19</accession>